<feature type="binding site" evidence="8">
    <location>
        <position position="61"/>
    </location>
    <ligand>
        <name>(R)-pantoate</name>
        <dbReference type="ChEBI" id="CHEBI:15980"/>
    </ligand>
</feature>
<keyword evidence="6 8" id="KW-0067">ATP-binding</keyword>
<keyword evidence="10" id="KW-1185">Reference proteome</keyword>
<dbReference type="RefSeq" id="WP_007078947.1">
    <property type="nucleotide sequence ID" value="NZ_CM001024.1"/>
</dbReference>
<dbReference type="Gene3D" id="3.40.50.620">
    <property type="entry name" value="HUPs"/>
    <property type="match status" value="1"/>
</dbReference>
<keyword evidence="4 8" id="KW-0566">Pantothenate biosynthesis</keyword>
<dbReference type="Gene3D" id="3.30.1300.10">
    <property type="entry name" value="Pantoate-beta-alanine ligase, C-terminal domain"/>
    <property type="match status" value="1"/>
</dbReference>
<dbReference type="InterPro" id="IPR003721">
    <property type="entry name" value="Pantoate_ligase"/>
</dbReference>
<evidence type="ECO:0000256" key="1">
    <source>
        <dbReference type="ARBA" id="ARBA00004990"/>
    </source>
</evidence>
<dbReference type="PANTHER" id="PTHR21299:SF1">
    <property type="entry name" value="PANTOATE--BETA-ALANINE LIGASE"/>
    <property type="match status" value="1"/>
</dbReference>
<proteinExistence type="inferred from homology"/>
<feature type="binding site" evidence="8">
    <location>
        <position position="179"/>
    </location>
    <ligand>
        <name>ATP</name>
        <dbReference type="ChEBI" id="CHEBI:30616"/>
    </ligand>
</feature>
<keyword evidence="3 8" id="KW-0436">Ligase</keyword>
<comment type="caution">
    <text evidence="9">The sequence shown here is derived from an EMBL/GenBank/DDBJ whole genome shotgun (WGS) entry which is preliminary data.</text>
</comment>
<dbReference type="GO" id="GO:0005524">
    <property type="term" value="F:ATP binding"/>
    <property type="evidence" value="ECO:0007669"/>
    <property type="project" value="UniProtKB-KW"/>
</dbReference>
<comment type="miscellaneous">
    <text evidence="8">The reaction proceeds by a bi uni uni bi ping pong mechanism.</text>
</comment>
<evidence type="ECO:0000256" key="4">
    <source>
        <dbReference type="ARBA" id="ARBA00022655"/>
    </source>
</evidence>
<comment type="similarity">
    <text evidence="2 8">Belongs to the pantothenate synthetase family.</text>
</comment>
<dbReference type="eggNOG" id="COG0414">
    <property type="taxonomic scope" value="Bacteria"/>
</dbReference>
<dbReference type="SUPFAM" id="SSF52374">
    <property type="entry name" value="Nucleotidylyl transferase"/>
    <property type="match status" value="1"/>
</dbReference>
<dbReference type="InterPro" id="IPR042176">
    <property type="entry name" value="Pantoate_ligase_C"/>
</dbReference>
<accession>E2SC46</accession>
<dbReference type="GO" id="GO:0005829">
    <property type="term" value="C:cytosol"/>
    <property type="evidence" value="ECO:0007669"/>
    <property type="project" value="TreeGrafter"/>
</dbReference>
<evidence type="ECO:0000313" key="10">
    <source>
        <dbReference type="Proteomes" id="UP000003111"/>
    </source>
</evidence>
<dbReference type="STRING" id="585531.HMPREF0063_11605"/>
<comment type="subcellular location">
    <subcellularLocation>
        <location evidence="8">Cytoplasm</location>
    </subcellularLocation>
</comment>
<sequence>MTDVFDGPRVVRTAAELRALAGSVALVPTMGALHDGHVQLMKHARPLADTLVVSIFVNPTQFAEGEDFTEYPRTFEDDLARCAEADVDVVFAPTVDVMYPSGHGAGQVTVDPGPLGSVLEGAVRPTHFRGVLTVVAALFGLVRPDVAVFGEKDYQQLGLIRRMVDTLCLGVEVVGCPTVREADGLAMSSRNRYLGPEDRQRAAAVPRALDAGVAAGPQGADAVLAAVHGVLAAAGIDPDYVALTSPDLGEHGGSGEARLLVAARVGAPRLLDNRAVHLGDPTSGTTPSEGA</sequence>
<dbReference type="EMBL" id="ACLF03000005">
    <property type="protein sequence ID" value="EFQ83332.1"/>
    <property type="molecule type" value="Genomic_DNA"/>
</dbReference>
<gene>
    <name evidence="8 9" type="primary">panC</name>
    <name evidence="9" type="ORF">HMPREF0063_11605</name>
</gene>
<dbReference type="EC" id="6.3.2.1" evidence="8"/>
<evidence type="ECO:0000256" key="2">
    <source>
        <dbReference type="ARBA" id="ARBA00009256"/>
    </source>
</evidence>
<evidence type="ECO:0000256" key="7">
    <source>
        <dbReference type="ARBA" id="ARBA00048258"/>
    </source>
</evidence>
<dbReference type="OrthoDB" id="9773087at2"/>
<feature type="binding site" evidence="8">
    <location>
        <begin position="187"/>
        <end position="190"/>
    </location>
    <ligand>
        <name>ATP</name>
        <dbReference type="ChEBI" id="CHEBI:30616"/>
    </ligand>
</feature>
<reference evidence="9" key="1">
    <citation type="submission" date="2010-08" db="EMBL/GenBank/DDBJ databases">
        <authorList>
            <person name="Muzny D."/>
            <person name="Qin X."/>
            <person name="Buhay C."/>
            <person name="Dugan-Rocha S."/>
            <person name="Ding Y."/>
            <person name="Chen G."/>
            <person name="Hawes A."/>
            <person name="Holder M."/>
            <person name="Jhangiani S."/>
            <person name="Johnson A."/>
            <person name="Khan Z."/>
            <person name="Li Z."/>
            <person name="Liu W."/>
            <person name="Liu X."/>
            <person name="Perez L."/>
            <person name="Shen H."/>
            <person name="Wang Q."/>
            <person name="Watt J."/>
            <person name="Xi L."/>
            <person name="Xin Y."/>
            <person name="Zhou J."/>
            <person name="Deng J."/>
            <person name="Jiang H."/>
            <person name="Liu Y."/>
            <person name="Qu J."/>
            <person name="Song X.-Z."/>
            <person name="Zhang L."/>
            <person name="Villasana D."/>
            <person name="Johnson A."/>
            <person name="Liu J."/>
            <person name="Liyanage D."/>
            <person name="Lorensuhewa L."/>
            <person name="Robinson T."/>
            <person name="Song A."/>
            <person name="Song B.-B."/>
            <person name="Dinh H."/>
            <person name="Thornton R."/>
            <person name="Coyle M."/>
            <person name="Francisco L."/>
            <person name="Jackson L."/>
            <person name="Javaid M."/>
            <person name="Korchina V."/>
            <person name="Kovar C."/>
            <person name="Mata R."/>
            <person name="Mathew T."/>
            <person name="Ngo R."/>
            <person name="Nguyen L."/>
            <person name="Nguyen N."/>
            <person name="Okwuonu G."/>
            <person name="Ongeri F."/>
            <person name="Pham C."/>
            <person name="Simmons D."/>
            <person name="Wilczek-Boney K."/>
            <person name="Hale W."/>
            <person name="Jakkamsetti A."/>
            <person name="Pham P."/>
            <person name="Ruth R."/>
            <person name="San Lucas F."/>
            <person name="Warren J."/>
            <person name="Zhang J."/>
            <person name="Zhao Z."/>
            <person name="Zhou C."/>
            <person name="Zhu D."/>
            <person name="Lee S."/>
            <person name="Bess C."/>
            <person name="Blankenburg K."/>
            <person name="Forbes L."/>
            <person name="Fu Q."/>
            <person name="Gubbala S."/>
            <person name="Hirani K."/>
            <person name="Jayaseelan J.C."/>
            <person name="Lara F."/>
            <person name="Munidasa M."/>
            <person name="Palculict T."/>
            <person name="Patil S."/>
            <person name="Pu L.-L."/>
            <person name="Saada N."/>
            <person name="Tang L."/>
            <person name="Weissenberger G."/>
            <person name="Zhu Y."/>
            <person name="Hemphill L."/>
            <person name="Shang Y."/>
            <person name="Youmans B."/>
            <person name="Ayvaz T."/>
            <person name="Ross M."/>
            <person name="Santibanez J."/>
            <person name="Aqrawi P."/>
            <person name="Gross S."/>
            <person name="Joshi V."/>
            <person name="Fowler G."/>
            <person name="Nazareth L."/>
            <person name="Reid J."/>
            <person name="Worley K."/>
            <person name="Petrosino J."/>
            <person name="Highlander S."/>
            <person name="Gibbs R."/>
        </authorList>
    </citation>
    <scope>NUCLEOTIDE SEQUENCE [LARGE SCALE GENOMIC DNA]</scope>
    <source>
        <strain evidence="9">DSM 15272</strain>
    </source>
</reference>
<evidence type="ECO:0000256" key="6">
    <source>
        <dbReference type="ARBA" id="ARBA00022840"/>
    </source>
</evidence>
<evidence type="ECO:0000256" key="3">
    <source>
        <dbReference type="ARBA" id="ARBA00022598"/>
    </source>
</evidence>
<comment type="pathway">
    <text evidence="1 8">Cofactor biosynthesis; (R)-pantothenate biosynthesis; (R)-pantothenate from (R)-pantoate and beta-alanine: step 1/1.</text>
</comment>
<organism evidence="9 10">
    <name type="scientific">Aeromicrobium marinum DSM 15272</name>
    <dbReference type="NCBI Taxonomy" id="585531"/>
    <lineage>
        <taxon>Bacteria</taxon>
        <taxon>Bacillati</taxon>
        <taxon>Actinomycetota</taxon>
        <taxon>Actinomycetes</taxon>
        <taxon>Propionibacteriales</taxon>
        <taxon>Nocardioidaceae</taxon>
        <taxon>Aeromicrobium</taxon>
    </lineage>
</organism>
<comment type="subunit">
    <text evidence="8">Homodimer.</text>
</comment>
<dbReference type="GO" id="GO:0004592">
    <property type="term" value="F:pantoate-beta-alanine ligase activity"/>
    <property type="evidence" value="ECO:0007669"/>
    <property type="project" value="UniProtKB-UniRule"/>
</dbReference>
<comment type="catalytic activity">
    <reaction evidence="7 8">
        <text>(R)-pantoate + beta-alanine + ATP = (R)-pantothenate + AMP + diphosphate + H(+)</text>
        <dbReference type="Rhea" id="RHEA:10912"/>
        <dbReference type="ChEBI" id="CHEBI:15378"/>
        <dbReference type="ChEBI" id="CHEBI:15980"/>
        <dbReference type="ChEBI" id="CHEBI:29032"/>
        <dbReference type="ChEBI" id="CHEBI:30616"/>
        <dbReference type="ChEBI" id="CHEBI:33019"/>
        <dbReference type="ChEBI" id="CHEBI:57966"/>
        <dbReference type="ChEBI" id="CHEBI:456215"/>
        <dbReference type="EC" id="6.3.2.1"/>
    </reaction>
</comment>
<feature type="binding site" evidence="8">
    <location>
        <position position="156"/>
    </location>
    <ligand>
        <name>(R)-pantoate</name>
        <dbReference type="ChEBI" id="CHEBI:15980"/>
    </ligand>
</feature>
<dbReference type="HOGENOM" id="CLU_047148_0_2_11"/>
<protein>
    <recommendedName>
        <fullName evidence="8">Pantothenate synthetase</fullName>
        <shortName evidence="8">PS</shortName>
        <ecNumber evidence="8">6.3.2.1</ecNumber>
    </recommendedName>
    <alternativeName>
        <fullName evidence="8">Pantoate--beta-alanine ligase</fullName>
    </alternativeName>
    <alternativeName>
        <fullName evidence="8">Pantoate-activating enzyme</fullName>
    </alternativeName>
</protein>
<evidence type="ECO:0000256" key="5">
    <source>
        <dbReference type="ARBA" id="ARBA00022741"/>
    </source>
</evidence>
<dbReference type="AlphaFoldDB" id="E2SC46"/>
<dbReference type="PANTHER" id="PTHR21299">
    <property type="entry name" value="CYTIDYLATE KINASE/PANTOATE-BETA-ALANINE LIGASE"/>
    <property type="match status" value="1"/>
</dbReference>
<dbReference type="UniPathway" id="UPA00028">
    <property type="reaction ID" value="UER00005"/>
</dbReference>
<dbReference type="HAMAP" id="MF_00158">
    <property type="entry name" value="PanC"/>
    <property type="match status" value="1"/>
</dbReference>
<feature type="binding site" evidence="8">
    <location>
        <position position="61"/>
    </location>
    <ligand>
        <name>beta-alanine</name>
        <dbReference type="ChEBI" id="CHEBI:57966"/>
    </ligand>
</feature>
<dbReference type="NCBIfam" id="TIGR00125">
    <property type="entry name" value="cyt_tran_rel"/>
    <property type="match status" value="1"/>
</dbReference>
<dbReference type="Pfam" id="PF02569">
    <property type="entry name" value="Pantoate_ligase"/>
    <property type="match status" value="1"/>
</dbReference>
<keyword evidence="8" id="KW-0963">Cytoplasm</keyword>
<feature type="binding site" evidence="8">
    <location>
        <begin position="30"/>
        <end position="37"/>
    </location>
    <ligand>
        <name>ATP</name>
        <dbReference type="ChEBI" id="CHEBI:30616"/>
    </ligand>
</feature>
<keyword evidence="5 8" id="KW-0547">Nucleotide-binding</keyword>
<evidence type="ECO:0000256" key="8">
    <source>
        <dbReference type="HAMAP-Rule" id="MF_00158"/>
    </source>
</evidence>
<dbReference type="InterPro" id="IPR004821">
    <property type="entry name" value="Cyt_trans-like"/>
</dbReference>
<dbReference type="InterPro" id="IPR014729">
    <property type="entry name" value="Rossmann-like_a/b/a_fold"/>
</dbReference>
<feature type="binding site" evidence="8">
    <location>
        <begin position="150"/>
        <end position="153"/>
    </location>
    <ligand>
        <name>ATP</name>
        <dbReference type="ChEBI" id="CHEBI:30616"/>
    </ligand>
</feature>
<dbReference type="CDD" id="cd00560">
    <property type="entry name" value="PanC"/>
    <property type="match status" value="1"/>
</dbReference>
<dbReference type="NCBIfam" id="TIGR00018">
    <property type="entry name" value="panC"/>
    <property type="match status" value="1"/>
</dbReference>
<dbReference type="Proteomes" id="UP000003111">
    <property type="component" value="Unassembled WGS sequence"/>
</dbReference>
<name>E2SC46_9ACTN</name>
<feature type="active site" description="Proton donor" evidence="8">
    <location>
        <position position="37"/>
    </location>
</feature>
<evidence type="ECO:0000313" key="9">
    <source>
        <dbReference type="EMBL" id="EFQ83332.1"/>
    </source>
</evidence>
<dbReference type="GO" id="GO:0015940">
    <property type="term" value="P:pantothenate biosynthetic process"/>
    <property type="evidence" value="ECO:0007669"/>
    <property type="project" value="UniProtKB-UniRule"/>
</dbReference>
<comment type="function">
    <text evidence="8">Catalyzes the condensation of pantoate with beta-alanine in an ATP-dependent reaction via a pantoyl-adenylate intermediate.</text>
</comment>